<sequence length="263" mass="29591">MKIVVMLTCHNRKAKTINCINGLSLNEAETSFIVVDDGSNDGTVEALESMRDVTVIRGSGNLFYSGGMRKAMEYARANTEAEFYVLANDDVIFEEGILDKLSVLDRSKVYVGAMRDQKGNCSYGGIKYYSGIHYNTVTPDSSDRSCDTFNANFVVVPSDIFRSVPIMDEHYIHSLGDFDYGLSIKKVGYQIEVLEQYAGICDNNSALGTWNDKTLSVRDRIRLKESVKGAPFKPWFYFLKKNFGLGYALIYSITPYIKIWLGR</sequence>
<dbReference type="InterPro" id="IPR029044">
    <property type="entry name" value="Nucleotide-diphossugar_trans"/>
</dbReference>
<keyword evidence="4 6" id="KW-0808">Transferase</keyword>
<dbReference type="PANTHER" id="PTHR43179">
    <property type="entry name" value="RHAMNOSYLTRANSFERASE WBBL"/>
    <property type="match status" value="1"/>
</dbReference>
<keyword evidence="3" id="KW-0328">Glycosyltransferase</keyword>
<reference evidence="6 7" key="1">
    <citation type="submission" date="2016-10" db="EMBL/GenBank/DDBJ databases">
        <authorList>
            <person name="de Groot N.N."/>
        </authorList>
    </citation>
    <scope>NUCLEOTIDE SEQUENCE [LARGE SCALE GENOMIC DNA]</scope>
    <source>
        <strain evidence="6 7">AR40</strain>
    </source>
</reference>
<organism evidence="6 7">
    <name type="scientific">Butyrivibrio fibrisolvens</name>
    <dbReference type="NCBI Taxonomy" id="831"/>
    <lineage>
        <taxon>Bacteria</taxon>
        <taxon>Bacillati</taxon>
        <taxon>Bacillota</taxon>
        <taxon>Clostridia</taxon>
        <taxon>Lachnospirales</taxon>
        <taxon>Lachnospiraceae</taxon>
        <taxon>Butyrivibrio</taxon>
    </lineage>
</organism>
<dbReference type="Gene3D" id="3.90.550.10">
    <property type="entry name" value="Spore Coat Polysaccharide Biosynthesis Protein SpsA, Chain A"/>
    <property type="match status" value="1"/>
</dbReference>
<name>A0A1H9WWD1_BUTFI</name>
<dbReference type="RefSeq" id="WP_074758643.1">
    <property type="nucleotide sequence ID" value="NZ_FOGJ01000035.1"/>
</dbReference>
<evidence type="ECO:0000256" key="3">
    <source>
        <dbReference type="ARBA" id="ARBA00022676"/>
    </source>
</evidence>
<dbReference type="Pfam" id="PF00535">
    <property type="entry name" value="Glycos_transf_2"/>
    <property type="match status" value="1"/>
</dbReference>
<feature type="domain" description="Glycosyltransferase 2-like" evidence="5">
    <location>
        <begin position="5"/>
        <end position="106"/>
    </location>
</feature>
<evidence type="ECO:0000256" key="1">
    <source>
        <dbReference type="ARBA" id="ARBA00004776"/>
    </source>
</evidence>
<dbReference type="Proteomes" id="UP000182584">
    <property type="component" value="Unassembled WGS sequence"/>
</dbReference>
<comment type="similarity">
    <text evidence="2">Belongs to the glycosyltransferase 2 family.</text>
</comment>
<proteinExistence type="inferred from homology"/>
<evidence type="ECO:0000313" key="6">
    <source>
        <dbReference type="EMBL" id="SES37997.1"/>
    </source>
</evidence>
<dbReference type="OrthoDB" id="9806824at2"/>
<evidence type="ECO:0000256" key="2">
    <source>
        <dbReference type="ARBA" id="ARBA00006739"/>
    </source>
</evidence>
<comment type="pathway">
    <text evidence="1">Cell wall biogenesis; cell wall polysaccharide biosynthesis.</text>
</comment>
<evidence type="ECO:0000256" key="4">
    <source>
        <dbReference type="ARBA" id="ARBA00022679"/>
    </source>
</evidence>
<protein>
    <submittedName>
        <fullName evidence="6">Glycosyltransferase, GT2 family</fullName>
    </submittedName>
</protein>
<accession>A0A1H9WWD1</accession>
<evidence type="ECO:0000313" key="7">
    <source>
        <dbReference type="Proteomes" id="UP000182584"/>
    </source>
</evidence>
<evidence type="ECO:0000259" key="5">
    <source>
        <dbReference type="Pfam" id="PF00535"/>
    </source>
</evidence>
<dbReference type="SUPFAM" id="SSF53448">
    <property type="entry name" value="Nucleotide-diphospho-sugar transferases"/>
    <property type="match status" value="1"/>
</dbReference>
<dbReference type="GO" id="GO:0016757">
    <property type="term" value="F:glycosyltransferase activity"/>
    <property type="evidence" value="ECO:0007669"/>
    <property type="project" value="UniProtKB-KW"/>
</dbReference>
<dbReference type="PANTHER" id="PTHR43179:SF12">
    <property type="entry name" value="GALACTOFURANOSYLTRANSFERASE GLFT2"/>
    <property type="match status" value="1"/>
</dbReference>
<gene>
    <name evidence="6" type="ORF">SAMN04487884_13530</name>
</gene>
<dbReference type="EMBL" id="FOGJ01000035">
    <property type="protein sequence ID" value="SES37997.1"/>
    <property type="molecule type" value="Genomic_DNA"/>
</dbReference>
<dbReference type="AlphaFoldDB" id="A0A1H9WWD1"/>
<dbReference type="InterPro" id="IPR001173">
    <property type="entry name" value="Glyco_trans_2-like"/>
</dbReference>